<dbReference type="Pfam" id="PF01565">
    <property type="entry name" value="FAD_binding_4"/>
    <property type="match status" value="1"/>
</dbReference>
<dbReference type="Gene3D" id="3.40.462.10">
    <property type="entry name" value="FAD-linked oxidases, C-terminal domain"/>
    <property type="match status" value="1"/>
</dbReference>
<evidence type="ECO:0000313" key="5">
    <source>
        <dbReference type="EMBL" id="RXJ73297.1"/>
    </source>
</evidence>
<dbReference type="InterPro" id="IPR016166">
    <property type="entry name" value="FAD-bd_PCMH"/>
</dbReference>
<keyword evidence="6" id="KW-1185">Reference proteome</keyword>
<dbReference type="InterPro" id="IPR016170">
    <property type="entry name" value="Cytok_DH_C_sf"/>
</dbReference>
<dbReference type="InterPro" id="IPR016167">
    <property type="entry name" value="FAD-bd_PCMH_sub1"/>
</dbReference>
<evidence type="ECO:0000256" key="2">
    <source>
        <dbReference type="ARBA" id="ARBA00022827"/>
    </source>
</evidence>
<evidence type="ECO:0000256" key="1">
    <source>
        <dbReference type="ARBA" id="ARBA00022630"/>
    </source>
</evidence>
<keyword evidence="3" id="KW-1133">Transmembrane helix</keyword>
<keyword evidence="3" id="KW-0812">Transmembrane</keyword>
<dbReference type="Gene3D" id="3.30.43.10">
    <property type="entry name" value="Uridine Diphospho-n-acetylenolpyruvylglucosamine Reductase, domain 2"/>
    <property type="match status" value="1"/>
</dbReference>
<sequence>MNNHDKKIENGFSRRRFLKGSSAVIFTQFCASILPASFILSGCNATWYRMKFQNWSQNITAKNMIAVKIYDEQSAEKSIEWAVENGYKVRPMGAMHNWSPLVITKGTTSDDKVLLIDSSALNQISMIEAKKSYGIVKVGGGTHVEKLYQYLSDYRAAGASDNGYAFQNTPAPGDLTIAGVLAINGHGTGVTYDGSSESPHFNGSMSNNVLSVRGIVWDEAASAYKAKTFHRDDEDGDIYLTSLGRLLVTEVTMQVVPNYYLRCLSYTDISWKKIFHKNAENNAFTVSRILDKYGRMEVIWFPFTEKPWLKIWQNISEKPPSSTPTKGPYNYPFSDLIPKFASNIIKDILNGKPELVPSFCKLNYEISSLSLNGLFNEHNLSKTRAAHQVSNKISNDDKRILNKKINDIWGPAWHTLLYVRKTTLRVTANGYAIHVRRGEVQKILNQMVMKYEGMLEEYKQRNQYPVAGPLEIRVTGLEDPRGLKTRDGSVPKPPALSALTNSDIGGEVDTAIWIDALTLPGQPDSNQFYTEFEQWLYNTFNASETRVEWSKGWGYTNNRGAWDNESILNEKVPESMNNLQRSFQQTASIMRDYDPNNIYSNGFLDQLFN</sequence>
<feature type="domain" description="FAD-binding PCMH-type" evidence="4">
    <location>
        <begin position="59"/>
        <end position="258"/>
    </location>
</feature>
<dbReference type="SUPFAM" id="SSF56176">
    <property type="entry name" value="FAD-binding/transporter-associated domain-like"/>
    <property type="match status" value="1"/>
</dbReference>
<dbReference type="SUPFAM" id="SSF55103">
    <property type="entry name" value="FAD-linked oxidases, C-terminal domain"/>
    <property type="match status" value="1"/>
</dbReference>
<evidence type="ECO:0000259" key="4">
    <source>
        <dbReference type="PROSITE" id="PS51387"/>
    </source>
</evidence>
<dbReference type="InterPro" id="IPR016171">
    <property type="entry name" value="Vanillyl_alc_oxidase_C-sub2"/>
</dbReference>
<dbReference type="GO" id="GO:0016899">
    <property type="term" value="F:oxidoreductase activity, acting on the CH-OH group of donors, oxygen as acceptor"/>
    <property type="evidence" value="ECO:0007669"/>
    <property type="project" value="InterPro"/>
</dbReference>
<dbReference type="InterPro" id="IPR016169">
    <property type="entry name" value="FAD-bd_PCMH_sub2"/>
</dbReference>
<dbReference type="PROSITE" id="PS51318">
    <property type="entry name" value="TAT"/>
    <property type="match status" value="1"/>
</dbReference>
<dbReference type="Gene3D" id="3.30.465.10">
    <property type="match status" value="1"/>
</dbReference>
<dbReference type="AlphaFoldDB" id="A0A4Q0YQB9"/>
<dbReference type="Gene3D" id="1.10.45.10">
    <property type="entry name" value="Vanillyl-alcohol Oxidase, Chain A, domain 4"/>
    <property type="match status" value="1"/>
</dbReference>
<dbReference type="InterPro" id="IPR015213">
    <property type="entry name" value="Cholesterol_OX_subst-bd"/>
</dbReference>
<name>A0A4Q0YQB9_9GAMM</name>
<dbReference type="GO" id="GO:0071949">
    <property type="term" value="F:FAD binding"/>
    <property type="evidence" value="ECO:0007669"/>
    <property type="project" value="InterPro"/>
</dbReference>
<reference evidence="5 6" key="1">
    <citation type="submission" date="2017-10" db="EMBL/GenBank/DDBJ databases">
        <title>Nyctiphanis sp. nov., isolated from the stomach of the euphausiid Nyctiphanes simplex (Hansen, 1911) in the Gulf of California.</title>
        <authorList>
            <person name="Gomez-Gil B."/>
            <person name="Aguilar-Mendez M."/>
            <person name="Lopez-Cortes A."/>
            <person name="Gomez-Gutierrez J."/>
            <person name="Roque A."/>
            <person name="Lang E."/>
            <person name="Gonzalez-Castillo A."/>
        </authorList>
    </citation>
    <scope>NUCLEOTIDE SEQUENCE [LARGE SCALE GENOMIC DNA]</scope>
    <source>
        <strain evidence="5 6">CAIM 600</strain>
    </source>
</reference>
<accession>A0A4Q0YQB9</accession>
<protein>
    <recommendedName>
        <fullName evidence="4">FAD-binding PCMH-type domain-containing protein</fullName>
    </recommendedName>
</protein>
<keyword evidence="2" id="KW-0274">FAD</keyword>
<dbReference type="PROSITE" id="PS51387">
    <property type="entry name" value="FAD_PCMH"/>
    <property type="match status" value="1"/>
</dbReference>
<dbReference type="InterPro" id="IPR006094">
    <property type="entry name" value="Oxid_FAD_bind_N"/>
</dbReference>
<dbReference type="InterPro" id="IPR036318">
    <property type="entry name" value="FAD-bd_PCMH-like_sf"/>
</dbReference>
<dbReference type="Pfam" id="PF09129">
    <property type="entry name" value="Chol_subst-bind"/>
    <property type="match status" value="2"/>
</dbReference>
<dbReference type="Proteomes" id="UP000290287">
    <property type="component" value="Unassembled WGS sequence"/>
</dbReference>
<dbReference type="InterPro" id="IPR006311">
    <property type="entry name" value="TAT_signal"/>
</dbReference>
<dbReference type="PANTHER" id="PTHR43762">
    <property type="entry name" value="L-GULONOLACTONE OXIDASE"/>
    <property type="match status" value="1"/>
</dbReference>
<feature type="transmembrane region" description="Helical" evidence="3">
    <location>
        <begin position="21"/>
        <end position="40"/>
    </location>
</feature>
<proteinExistence type="predicted"/>
<comment type="caution">
    <text evidence="5">The sequence shown here is derived from an EMBL/GenBank/DDBJ whole genome shotgun (WGS) entry which is preliminary data.</text>
</comment>
<keyword evidence="3" id="KW-0472">Membrane</keyword>
<dbReference type="EMBL" id="PEIB01000010">
    <property type="protein sequence ID" value="RXJ73297.1"/>
    <property type="molecule type" value="Genomic_DNA"/>
</dbReference>
<keyword evidence="1" id="KW-0285">Flavoprotein</keyword>
<dbReference type="PANTHER" id="PTHR43762:SF1">
    <property type="entry name" value="D-ARABINONO-1,4-LACTONE OXIDASE"/>
    <property type="match status" value="1"/>
</dbReference>
<evidence type="ECO:0000313" key="6">
    <source>
        <dbReference type="Proteomes" id="UP000290287"/>
    </source>
</evidence>
<dbReference type="InterPro" id="IPR010031">
    <property type="entry name" value="FAD_lactone_oxidase-like"/>
</dbReference>
<gene>
    <name evidence="5" type="ORF">CS022_09870</name>
</gene>
<organism evidence="5 6">
    <name type="scientific">Veronia nyctiphanis</name>
    <dbReference type="NCBI Taxonomy" id="1278244"/>
    <lineage>
        <taxon>Bacteria</taxon>
        <taxon>Pseudomonadati</taxon>
        <taxon>Pseudomonadota</taxon>
        <taxon>Gammaproteobacteria</taxon>
        <taxon>Vibrionales</taxon>
        <taxon>Vibrionaceae</taxon>
        <taxon>Veronia</taxon>
    </lineage>
</organism>
<dbReference type="InterPro" id="IPR016164">
    <property type="entry name" value="FAD-linked_Oxase-like_C"/>
</dbReference>
<evidence type="ECO:0000256" key="3">
    <source>
        <dbReference type="SAM" id="Phobius"/>
    </source>
</evidence>